<dbReference type="GO" id="GO:0051726">
    <property type="term" value="P:regulation of cell cycle"/>
    <property type="evidence" value="ECO:0007669"/>
    <property type="project" value="InterPro"/>
</dbReference>
<dbReference type="AlphaFoldDB" id="A0A482VGY2"/>
<evidence type="ECO:0000256" key="6">
    <source>
        <dbReference type="ARBA" id="ARBA00023242"/>
    </source>
</evidence>
<dbReference type="CDD" id="cd14458">
    <property type="entry name" value="DP_DD"/>
    <property type="match status" value="1"/>
</dbReference>
<dbReference type="Proteomes" id="UP000292052">
    <property type="component" value="Unassembled WGS sequence"/>
</dbReference>
<evidence type="ECO:0000313" key="13">
    <source>
        <dbReference type="Proteomes" id="UP000292052"/>
    </source>
</evidence>
<keyword evidence="13" id="KW-1185">Reference proteome</keyword>
<dbReference type="PANTHER" id="PTHR12548:SF9">
    <property type="entry name" value="TRANSCRIPTION FACTOR DP"/>
    <property type="match status" value="1"/>
</dbReference>
<evidence type="ECO:0000256" key="1">
    <source>
        <dbReference type="ARBA" id="ARBA00004123"/>
    </source>
</evidence>
<keyword evidence="4 7" id="KW-0238">DNA-binding</keyword>
<dbReference type="SUPFAM" id="SSF46785">
    <property type="entry name" value="Winged helix' DNA-binding domain"/>
    <property type="match status" value="1"/>
</dbReference>
<dbReference type="Gene3D" id="1.10.10.10">
    <property type="entry name" value="Winged helix-like DNA-binding domain superfamily/Winged helix DNA-binding domain"/>
    <property type="match status" value="1"/>
</dbReference>
<dbReference type="Pfam" id="PF08781">
    <property type="entry name" value="DP"/>
    <property type="match status" value="1"/>
</dbReference>
<dbReference type="InterPro" id="IPR038168">
    <property type="entry name" value="TF_DP_C_sf"/>
</dbReference>
<dbReference type="InterPro" id="IPR037241">
    <property type="entry name" value="E2F-DP_heterodim"/>
</dbReference>
<evidence type="ECO:0000256" key="2">
    <source>
        <dbReference type="ARBA" id="ARBA00010940"/>
    </source>
</evidence>
<dbReference type="InterPro" id="IPR036390">
    <property type="entry name" value="WH_DNA-bd_sf"/>
</dbReference>
<dbReference type="EMBL" id="QDEB01100252">
    <property type="protein sequence ID" value="RZC32095.1"/>
    <property type="molecule type" value="Genomic_DNA"/>
</dbReference>
<dbReference type="SMART" id="SM01138">
    <property type="entry name" value="DP"/>
    <property type="match status" value="1"/>
</dbReference>
<dbReference type="SUPFAM" id="SSF144074">
    <property type="entry name" value="E2F-DP heterodimerization region"/>
    <property type="match status" value="1"/>
</dbReference>
<evidence type="ECO:0000256" key="9">
    <source>
        <dbReference type="SAM" id="MobiDB-lite"/>
    </source>
</evidence>
<dbReference type="FunFam" id="1.20.140.80:FF:000005">
    <property type="entry name" value="Transcription factor"/>
    <property type="match status" value="1"/>
</dbReference>
<gene>
    <name evidence="12" type="ORF">BDFB_004238</name>
</gene>
<accession>A0A482VGY2</accession>
<keyword evidence="6 7" id="KW-0539">Nucleus</keyword>
<name>A0A482VGY2_ASBVE</name>
<feature type="region of interest" description="Disordered" evidence="9">
    <location>
        <begin position="372"/>
        <end position="409"/>
    </location>
</feature>
<evidence type="ECO:0000259" key="10">
    <source>
        <dbReference type="SMART" id="SM01138"/>
    </source>
</evidence>
<dbReference type="GO" id="GO:0005667">
    <property type="term" value="C:transcription regulator complex"/>
    <property type="evidence" value="ECO:0007669"/>
    <property type="project" value="InterPro"/>
</dbReference>
<dbReference type="GO" id="GO:0000977">
    <property type="term" value="F:RNA polymerase II transcription regulatory region sequence-specific DNA binding"/>
    <property type="evidence" value="ECO:0007669"/>
    <property type="project" value="TreeGrafter"/>
</dbReference>
<dbReference type="PANTHER" id="PTHR12548">
    <property type="entry name" value="TRANSCRIPTION FACTOR DP"/>
    <property type="match status" value="1"/>
</dbReference>
<dbReference type="GO" id="GO:0000981">
    <property type="term" value="F:DNA-binding transcription factor activity, RNA polymerase II-specific"/>
    <property type="evidence" value="ECO:0007669"/>
    <property type="project" value="TreeGrafter"/>
</dbReference>
<dbReference type="InterPro" id="IPR003316">
    <property type="entry name" value="E2F_WHTH_DNA-bd_dom"/>
</dbReference>
<evidence type="ECO:0000256" key="7">
    <source>
        <dbReference type="PIRNR" id="PIRNR009404"/>
    </source>
</evidence>
<sequence>MTQQNSTTNWVIQGSNGQPQMIKVVQPGGKSISGIVTSAMSGQPVKIFKSPTSQDSVQNNQKVQINQNSTTIPIVQQAVQNQNKNNSPPILQRKRADPVELDFVPDSKRSRKSEKVGKGLRHFSMKVCEKVRKKGKTTYNEVADELVGEFTNATSNNSLADQQYDQKNIRRRVYDALNVLMAMNIISKEKKEIRWIGLPTNSLQECMQLEREKLKKIATIKEKKKQLQELILNQISFKNLAQRNKESEKLNGPPAPSSYIQLPFLIVSTNKKTEIDCSISNDKKEYVFKFNDKFEIKDDVEVLKSIGMLMGLDSGKCTPENLEKMKRMVPKSLEDYVDQLAFGAADEMDNLIESEVPGTSTMLTTEDFVEATLDEENSHQSSSDPLSPCAQDFSDEEADSDMSSDIELN</sequence>
<evidence type="ECO:0000259" key="11">
    <source>
        <dbReference type="SMART" id="SM01372"/>
    </source>
</evidence>
<dbReference type="FunFam" id="1.10.10.10:FF:000047">
    <property type="entry name" value="Transcription factor"/>
    <property type="match status" value="1"/>
</dbReference>
<feature type="compositionally biased region" description="Acidic residues" evidence="9">
    <location>
        <begin position="393"/>
        <end position="409"/>
    </location>
</feature>
<dbReference type="InterPro" id="IPR015648">
    <property type="entry name" value="Transcrpt_fac_DP"/>
</dbReference>
<proteinExistence type="inferred from homology"/>
<evidence type="ECO:0000256" key="3">
    <source>
        <dbReference type="ARBA" id="ARBA00023015"/>
    </source>
</evidence>
<organism evidence="12 13">
    <name type="scientific">Asbolus verrucosus</name>
    <name type="common">Desert ironclad beetle</name>
    <dbReference type="NCBI Taxonomy" id="1661398"/>
    <lineage>
        <taxon>Eukaryota</taxon>
        <taxon>Metazoa</taxon>
        <taxon>Ecdysozoa</taxon>
        <taxon>Arthropoda</taxon>
        <taxon>Hexapoda</taxon>
        <taxon>Insecta</taxon>
        <taxon>Pterygota</taxon>
        <taxon>Neoptera</taxon>
        <taxon>Endopterygota</taxon>
        <taxon>Coleoptera</taxon>
        <taxon>Polyphaga</taxon>
        <taxon>Cucujiformia</taxon>
        <taxon>Tenebrionidae</taxon>
        <taxon>Pimeliinae</taxon>
        <taxon>Asbolus</taxon>
    </lineage>
</organism>
<dbReference type="Gene3D" id="1.20.140.80">
    <property type="entry name" value="Transcription factor DP"/>
    <property type="match status" value="1"/>
</dbReference>
<dbReference type="SMART" id="SM01372">
    <property type="entry name" value="E2F_TDP"/>
    <property type="match status" value="1"/>
</dbReference>
<dbReference type="OrthoDB" id="552115at2759"/>
<comment type="similarity">
    <text evidence="2 7 8">Belongs to the E2F/DP family.</text>
</comment>
<dbReference type="GO" id="GO:0005634">
    <property type="term" value="C:nucleus"/>
    <property type="evidence" value="ECO:0007669"/>
    <property type="project" value="UniProtKB-SubCell"/>
</dbReference>
<dbReference type="Pfam" id="PF02319">
    <property type="entry name" value="WHD_E2F_TDP"/>
    <property type="match status" value="1"/>
</dbReference>
<keyword evidence="3 7" id="KW-0805">Transcription regulation</keyword>
<protein>
    <recommendedName>
        <fullName evidence="7">Transcription factor</fullName>
    </recommendedName>
</protein>
<comment type="caution">
    <text evidence="12">The sequence shown here is derived from an EMBL/GenBank/DDBJ whole genome shotgun (WGS) entry which is preliminary data.</text>
</comment>
<dbReference type="InterPro" id="IPR014889">
    <property type="entry name" value="Transc_factor_DP_C"/>
</dbReference>
<evidence type="ECO:0000313" key="12">
    <source>
        <dbReference type="EMBL" id="RZC32095.1"/>
    </source>
</evidence>
<evidence type="ECO:0000256" key="5">
    <source>
        <dbReference type="ARBA" id="ARBA00023163"/>
    </source>
</evidence>
<evidence type="ECO:0000256" key="4">
    <source>
        <dbReference type="ARBA" id="ARBA00023125"/>
    </source>
</evidence>
<keyword evidence="5 7" id="KW-0804">Transcription</keyword>
<feature type="domain" description="Transcription factor DP C-terminal" evidence="10">
    <location>
        <begin position="204"/>
        <end position="347"/>
    </location>
</feature>
<evidence type="ECO:0000256" key="8">
    <source>
        <dbReference type="RuleBase" id="RU003796"/>
    </source>
</evidence>
<dbReference type="InterPro" id="IPR036388">
    <property type="entry name" value="WH-like_DNA-bd_sf"/>
</dbReference>
<comment type="subcellular location">
    <subcellularLocation>
        <location evidence="1 7 8">Nucleus</location>
    </subcellularLocation>
</comment>
<dbReference type="STRING" id="1661398.A0A482VGY2"/>
<reference evidence="12 13" key="1">
    <citation type="submission" date="2017-03" db="EMBL/GenBank/DDBJ databases">
        <title>Genome of the blue death feigning beetle - Asbolus verrucosus.</title>
        <authorList>
            <person name="Rider S.D."/>
        </authorList>
    </citation>
    <scope>NUCLEOTIDE SEQUENCE [LARGE SCALE GENOMIC DNA]</scope>
    <source>
        <strain evidence="12">Butters</strain>
        <tissue evidence="12">Head and leg muscle</tissue>
    </source>
</reference>
<feature type="domain" description="E2F/DP family winged-helix DNA-binding" evidence="11">
    <location>
        <begin position="115"/>
        <end position="197"/>
    </location>
</feature>
<dbReference type="PIRSF" id="PIRSF009404">
    <property type="entry name" value="Transcription_factor_DP"/>
    <property type="match status" value="1"/>
</dbReference>